<dbReference type="EMBL" id="JAFLHG010000019">
    <property type="protein sequence ID" value="MBT8799366.1"/>
    <property type="molecule type" value="Genomic_DNA"/>
</dbReference>
<feature type="transmembrane region" description="Helical" evidence="2">
    <location>
        <begin position="74"/>
        <end position="97"/>
    </location>
</feature>
<feature type="compositionally biased region" description="Low complexity" evidence="1">
    <location>
        <begin position="116"/>
        <end position="132"/>
    </location>
</feature>
<dbReference type="Proteomes" id="UP000740605">
    <property type="component" value="Unassembled WGS sequence"/>
</dbReference>
<evidence type="ECO:0000256" key="2">
    <source>
        <dbReference type="SAM" id="Phobius"/>
    </source>
</evidence>
<proteinExistence type="predicted"/>
<evidence type="ECO:0000256" key="1">
    <source>
        <dbReference type="SAM" id="MobiDB-lite"/>
    </source>
</evidence>
<keyword evidence="2" id="KW-1133">Transmembrane helix</keyword>
<feature type="region of interest" description="Disordered" evidence="1">
    <location>
        <begin position="99"/>
        <end position="135"/>
    </location>
</feature>
<feature type="region of interest" description="Disordered" evidence="1">
    <location>
        <begin position="1"/>
        <end position="71"/>
    </location>
</feature>
<evidence type="ECO:0000313" key="3">
    <source>
        <dbReference type="EMBL" id="MBT8799366.1"/>
    </source>
</evidence>
<keyword evidence="4" id="KW-1185">Reference proteome</keyword>
<dbReference type="PRINTS" id="PR01217">
    <property type="entry name" value="PRICHEXTENSN"/>
</dbReference>
<reference evidence="3 4" key="1">
    <citation type="submission" date="2021-03" db="EMBL/GenBank/DDBJ databases">
        <title>Microbacterium pauli sp. nov., isolated from microfiltered milk.</title>
        <authorList>
            <person name="Bellassi P."/>
            <person name="Fontana A."/>
            <person name="Callegari M.L."/>
            <person name="Lorenzo M."/>
            <person name="Cappa F."/>
        </authorList>
    </citation>
    <scope>NUCLEOTIDE SEQUENCE [LARGE SCALE GENOMIC DNA]</scope>
    <source>
        <strain evidence="3 4">DSM 18909</strain>
    </source>
</reference>
<dbReference type="RefSeq" id="WP_215488601.1">
    <property type="nucleotide sequence ID" value="NZ_BAAAPJ010000005.1"/>
</dbReference>
<feature type="compositionally biased region" description="Basic and acidic residues" evidence="1">
    <location>
        <begin position="24"/>
        <end position="56"/>
    </location>
</feature>
<protein>
    <submittedName>
        <fullName evidence="3">Uncharacterized protein</fullName>
    </submittedName>
</protein>
<accession>A0ABS5XY53</accession>
<gene>
    <name evidence="3" type="ORF">J0P97_15005</name>
</gene>
<sequence>MTWADLGLPDAPEPSGNETPAPKPPREPKPPKPPREPKPPRDPKPPKPPKPPREPRPASGGRPPRDPDDTGSRLPVVLGVVAGVLLIAVVVTLGIALTRPSSDAGPVGPPDPGPTTAPTTQPTASPTSSPTGIGAPVAVQFGGTGFTLVDKDDQTVFTHQWRDKADVAVAALTQAFGAAPTQRVEAGDGSSYPDYTVYQWDGFLLYDMVDGTGGAQRATFTQPSYATFSRNTVGKIEMTAERGLKIGSTIAAVRAATPDREIPRGNVGSIRFVFDIGRSTAGPPVQYSMVTDTDGTSVTAVLYYFAAGS</sequence>
<keyword evidence="2" id="KW-0812">Transmembrane</keyword>
<evidence type="ECO:0000313" key="4">
    <source>
        <dbReference type="Proteomes" id="UP000740605"/>
    </source>
</evidence>
<keyword evidence="2" id="KW-0472">Membrane</keyword>
<comment type="caution">
    <text evidence="3">The sequence shown here is derived from an EMBL/GenBank/DDBJ whole genome shotgun (WGS) entry which is preliminary data.</text>
</comment>
<organism evidence="3 4">
    <name type="scientific">Microbacterium flavum</name>
    <dbReference type="NCBI Taxonomy" id="415216"/>
    <lineage>
        <taxon>Bacteria</taxon>
        <taxon>Bacillati</taxon>
        <taxon>Actinomycetota</taxon>
        <taxon>Actinomycetes</taxon>
        <taxon>Micrococcales</taxon>
        <taxon>Microbacteriaceae</taxon>
        <taxon>Microbacterium</taxon>
    </lineage>
</organism>
<name>A0ABS5XY53_9MICO</name>